<dbReference type="Pfam" id="PF02625">
    <property type="entry name" value="XdhC_CoxI"/>
    <property type="match status" value="1"/>
</dbReference>
<reference evidence="4" key="2">
    <citation type="submission" date="2013-04" db="EMBL/GenBank/DDBJ databases">
        <title>Bisphenol A degrading Sphingobium sp. strain BiD32.</title>
        <authorList>
            <person name="Nielsen J.L."/>
            <person name="Zhou N.A."/>
            <person name="Kjeldal H."/>
        </authorList>
    </citation>
    <scope>NUCLEOTIDE SEQUENCE [LARGE SCALE GENOMIC DNA]</scope>
    <source>
        <strain evidence="4">BiD32</strain>
    </source>
</reference>
<dbReference type="InterPro" id="IPR003777">
    <property type="entry name" value="XdhC_CoxI"/>
</dbReference>
<dbReference type="PANTHER" id="PTHR30388">
    <property type="entry name" value="ALDEHYDE OXIDOREDUCTASE MOLYBDENUM COFACTOR ASSEMBLY PROTEIN"/>
    <property type="match status" value="1"/>
</dbReference>
<organism evidence="3 4">
    <name type="scientific">Sphingobium indicum BiD32</name>
    <dbReference type="NCBI Taxonomy" id="1301087"/>
    <lineage>
        <taxon>Bacteria</taxon>
        <taxon>Pseudomonadati</taxon>
        <taxon>Pseudomonadota</taxon>
        <taxon>Alphaproteobacteria</taxon>
        <taxon>Sphingomonadales</taxon>
        <taxon>Sphingomonadaceae</taxon>
        <taxon>Sphingobium</taxon>
    </lineage>
</organism>
<proteinExistence type="predicted"/>
<reference evidence="3 4" key="1">
    <citation type="submission" date="2013-03" db="EMBL/GenBank/DDBJ databases">
        <authorList>
            <person name="Le V."/>
        </authorList>
    </citation>
    <scope>NUCLEOTIDE SEQUENCE [LARGE SCALE GENOMIC DNA]</scope>
    <source>
        <strain evidence="3 4">BiD32</strain>
    </source>
</reference>
<accession>N1MHI5</accession>
<dbReference type="Gene3D" id="3.40.50.720">
    <property type="entry name" value="NAD(P)-binding Rossmann-like Domain"/>
    <property type="match status" value="1"/>
</dbReference>
<evidence type="ECO:0000259" key="2">
    <source>
        <dbReference type="Pfam" id="PF13478"/>
    </source>
</evidence>
<sequence>MSEWLGWLRSVAGRTPGAMISIVASEGSAPRGAGTRMLVTADTLHGTIGGGQLEYRAVEQARAILALPPGHWRVQDYPLGPLLGQCCGGRVRLLIEHLDPAAMDWLADAADERILVSTFLPDRMERHVNDHALPSSLSARGDRPRAGDSLAEIIGQYQRPVYLFGAGHVGQAIARHAANLPLRLSWFDTRPVFETIDGVAVVPEAAIEQCVADAPDEAAILILTHDHGLDYRLTHAALSRPPCAFIGLIGSATKGARFHARLARDGIDAQTRARLTSPIGVPGVTGKEPDVIAIAVLAQLLQLRVA</sequence>
<evidence type="ECO:0000313" key="4">
    <source>
        <dbReference type="Proteomes" id="UP000013201"/>
    </source>
</evidence>
<dbReference type="InterPro" id="IPR052698">
    <property type="entry name" value="MoCofactor_Util/Proc"/>
</dbReference>
<dbReference type="PANTHER" id="PTHR30388:SF6">
    <property type="entry name" value="XANTHINE DEHYDROGENASE SUBUNIT A-RELATED"/>
    <property type="match status" value="1"/>
</dbReference>
<dbReference type="Pfam" id="PF13478">
    <property type="entry name" value="XdhC_C"/>
    <property type="match status" value="1"/>
</dbReference>
<dbReference type="AlphaFoldDB" id="N1MHI5"/>
<dbReference type="Proteomes" id="UP000013201">
    <property type="component" value="Unassembled WGS sequence"/>
</dbReference>
<feature type="domain" description="XdhC- CoxI" evidence="1">
    <location>
        <begin position="12"/>
        <end position="66"/>
    </location>
</feature>
<dbReference type="RefSeq" id="WP_006950938.1">
    <property type="nucleotide sequence ID" value="NZ_CAVK010000039.1"/>
</dbReference>
<dbReference type="InterPro" id="IPR027051">
    <property type="entry name" value="XdhC_Rossmann_dom"/>
</dbReference>
<keyword evidence="4" id="KW-1185">Reference proteome</keyword>
<protein>
    <submittedName>
        <fullName evidence="3">XdhC protein (Assists in molybdopterin insertion into xanthine dehydrogenase)</fullName>
    </submittedName>
</protein>
<dbReference type="EMBL" id="CAVK010000039">
    <property type="protein sequence ID" value="CCW16441.1"/>
    <property type="molecule type" value="Genomic_DNA"/>
</dbReference>
<gene>
    <name evidence="3" type="ORF">EBBID32_7770</name>
</gene>
<evidence type="ECO:0000313" key="3">
    <source>
        <dbReference type="EMBL" id="CCW16441.1"/>
    </source>
</evidence>
<dbReference type="InterPro" id="IPR014308">
    <property type="entry name" value="Xanthine_DH_XdhC"/>
</dbReference>
<dbReference type="NCBIfam" id="TIGR02964">
    <property type="entry name" value="xanthine_xdhC"/>
    <property type="match status" value="1"/>
</dbReference>
<dbReference type="OrthoDB" id="61481at2"/>
<feature type="domain" description="XdhC Rossmann" evidence="2">
    <location>
        <begin position="161"/>
        <end position="300"/>
    </location>
</feature>
<comment type="caution">
    <text evidence="3">The sequence shown here is derived from an EMBL/GenBank/DDBJ whole genome shotgun (WGS) entry which is preliminary data.</text>
</comment>
<evidence type="ECO:0000259" key="1">
    <source>
        <dbReference type="Pfam" id="PF02625"/>
    </source>
</evidence>
<name>N1MHI5_9SPHN</name>